<organism evidence="2 3">
    <name type="scientific">Agrobacterium vitis</name>
    <name type="common">Rhizobium vitis</name>
    <dbReference type="NCBI Taxonomy" id="373"/>
    <lineage>
        <taxon>Bacteria</taxon>
        <taxon>Pseudomonadati</taxon>
        <taxon>Pseudomonadota</taxon>
        <taxon>Alphaproteobacteria</taxon>
        <taxon>Hyphomicrobiales</taxon>
        <taxon>Rhizobiaceae</taxon>
        <taxon>Rhizobium/Agrobacterium group</taxon>
        <taxon>Agrobacterium</taxon>
    </lineage>
</organism>
<feature type="domain" description="Ferric siderophore reductase C-terminal" evidence="1">
    <location>
        <begin position="243"/>
        <end position="263"/>
    </location>
</feature>
<evidence type="ECO:0000313" key="3">
    <source>
        <dbReference type="Proteomes" id="UP000655037"/>
    </source>
</evidence>
<evidence type="ECO:0000313" key="2">
    <source>
        <dbReference type="EMBL" id="MBF2714666.1"/>
    </source>
</evidence>
<proteinExistence type="predicted"/>
<dbReference type="EMBL" id="JACXXJ020000004">
    <property type="protein sequence ID" value="MBF2714666.1"/>
    <property type="molecule type" value="Genomic_DNA"/>
</dbReference>
<accession>A0AAE2RAA6</accession>
<protein>
    <submittedName>
        <fullName evidence="2">(2Fe-2S)-binding protein</fullName>
    </submittedName>
</protein>
<gene>
    <name evidence="2" type="ORF">IEI95_010605</name>
</gene>
<reference evidence="2" key="1">
    <citation type="submission" date="2020-11" db="EMBL/GenBank/DDBJ databases">
        <title>Agrobacterium vitis strain K377 genome.</title>
        <authorList>
            <person name="Xi H."/>
        </authorList>
    </citation>
    <scope>NUCLEOTIDE SEQUENCE</scope>
    <source>
        <strain evidence="2">K377</strain>
        <plasmid evidence="2">unnamed3</plasmid>
    </source>
</reference>
<name>A0AAE2RAA6_AGRVI</name>
<dbReference type="AlphaFoldDB" id="A0AAE2RAA6"/>
<keyword evidence="2" id="KW-0614">Plasmid</keyword>
<dbReference type="InterPro" id="IPR024726">
    <property type="entry name" value="FhuF_C"/>
</dbReference>
<dbReference type="Pfam" id="PF11575">
    <property type="entry name" value="FhuF_C"/>
    <property type="match status" value="1"/>
</dbReference>
<dbReference type="GO" id="GO:0051537">
    <property type="term" value="F:2 iron, 2 sulfur cluster binding"/>
    <property type="evidence" value="ECO:0007669"/>
    <property type="project" value="InterPro"/>
</dbReference>
<comment type="caution">
    <text evidence="2">The sequence shown here is derived from an EMBL/GenBank/DDBJ whole genome shotgun (WGS) entry which is preliminary data.</text>
</comment>
<dbReference type="Proteomes" id="UP000655037">
    <property type="component" value="Unassembled WGS sequence"/>
</dbReference>
<evidence type="ECO:0000259" key="1">
    <source>
        <dbReference type="Pfam" id="PF11575"/>
    </source>
</evidence>
<sequence length="292" mass="32457">MTAATELPRSQETLVQRALEAQAAYMPDVRAEIGPADAGWTTAEAFFSDEAALDEFLAFEQSLNEGTDIKTAAALLMTDYGYILAAATVPIFAGFGLIPNLSPASVALSFYTTQEPHDGEMHRVRRAHVRFLDETFWQGQLGDVVAEERFRAEIERHFRPVIEAIHARTRLSCTALWRLAADAIAGRFLDSGRRFGSVEAAKASAMQILKVPGSPLANRQLHYFDLSVLDNNQQEFSYTFRQRGGCCRFYLVKGGEYCPTCVLKAPTERDEELRLAMRQHLGVADEIRSGSN</sequence>
<geneLocation type="plasmid" evidence="2">
    <name>unnamed3</name>
</geneLocation>